<gene>
    <name evidence="1" type="ORF">G3574_18120</name>
</gene>
<sequence length="127" mass="13753">MLLVGIFSAIPASADIVIIVNPANPATRMFSTQAAQFFLGTSTMFTPIEHLEEAPIRAEFCKKVLDKDPSQVKAGWSKLVFSGRGKAPQEMKTAAEIKKAVNQNPNAISYIDKSEVDDSVKVVATVQ</sequence>
<dbReference type="AlphaFoldDB" id="A0A6B3SQH2"/>
<evidence type="ECO:0008006" key="3">
    <source>
        <dbReference type="Google" id="ProtNLM"/>
    </source>
</evidence>
<accession>A0A6B3SQH2</accession>
<dbReference type="SUPFAM" id="SSF53850">
    <property type="entry name" value="Periplasmic binding protein-like II"/>
    <property type="match status" value="1"/>
</dbReference>
<organism evidence="1 2">
    <name type="scientific">Noviherbaspirillum galbum</name>
    <dbReference type="NCBI Taxonomy" id="2709383"/>
    <lineage>
        <taxon>Bacteria</taxon>
        <taxon>Pseudomonadati</taxon>
        <taxon>Pseudomonadota</taxon>
        <taxon>Betaproteobacteria</taxon>
        <taxon>Burkholderiales</taxon>
        <taxon>Oxalobacteraceae</taxon>
        <taxon>Noviherbaspirillum</taxon>
    </lineage>
</organism>
<dbReference type="EMBL" id="JAAIVB010000065">
    <property type="protein sequence ID" value="NEX63003.1"/>
    <property type="molecule type" value="Genomic_DNA"/>
</dbReference>
<dbReference type="Proteomes" id="UP000482155">
    <property type="component" value="Unassembled WGS sequence"/>
</dbReference>
<proteinExistence type="predicted"/>
<evidence type="ECO:0000313" key="2">
    <source>
        <dbReference type="Proteomes" id="UP000482155"/>
    </source>
</evidence>
<reference evidence="1 2" key="1">
    <citation type="submission" date="2020-02" db="EMBL/GenBank/DDBJ databases">
        <authorList>
            <person name="Kim M.K."/>
        </authorList>
    </citation>
    <scope>NUCLEOTIDE SEQUENCE [LARGE SCALE GENOMIC DNA]</scope>
    <source>
        <strain evidence="1 2">17J57-3</strain>
    </source>
</reference>
<evidence type="ECO:0000313" key="1">
    <source>
        <dbReference type="EMBL" id="NEX63003.1"/>
    </source>
</evidence>
<name>A0A6B3SQH2_9BURK</name>
<dbReference type="Gene3D" id="3.40.190.10">
    <property type="entry name" value="Periplasmic binding protein-like II"/>
    <property type="match status" value="1"/>
</dbReference>
<comment type="caution">
    <text evidence="1">The sequence shown here is derived from an EMBL/GenBank/DDBJ whole genome shotgun (WGS) entry which is preliminary data.</text>
</comment>
<protein>
    <recommendedName>
        <fullName evidence="3">Phosphate ABC transporter substrate-binding protein</fullName>
    </recommendedName>
</protein>
<keyword evidence="2" id="KW-1185">Reference proteome</keyword>